<dbReference type="Proteomes" id="UP000050794">
    <property type="component" value="Unassembled WGS sequence"/>
</dbReference>
<reference evidence="1 2" key="2">
    <citation type="submission" date="2018-11" db="EMBL/GenBank/DDBJ databases">
        <authorList>
            <consortium name="Pathogen Informatics"/>
        </authorList>
    </citation>
    <scope>NUCLEOTIDE SEQUENCE [LARGE SCALE GENOMIC DNA]</scope>
</reference>
<sequence length="160" mass="17160">MSVAYSAFLNLSSAQNELHIGILSGFKVACRSPCQFLEAKGDCWTVQANGELALLLGDSTAYICFIGAKIVLKKLMHHLHSVDSILRNGAHRAVNCVGISPLRNNVMQIGLPDSVAHKATVRLENGWMTAKYTDDADPTTVCVIAASGVEPRKIPAPSLD</sequence>
<protein>
    <submittedName>
        <fullName evidence="3">PPM-type phosphatase domain-containing protein</fullName>
    </submittedName>
</protein>
<proteinExistence type="predicted"/>
<dbReference type="WBParaSite" id="TCNE_0000656801-mRNA-1">
    <property type="protein sequence ID" value="TCNE_0000656801-mRNA-1"/>
    <property type="gene ID" value="TCNE_0000656801"/>
</dbReference>
<organism evidence="2 3">
    <name type="scientific">Toxocara canis</name>
    <name type="common">Canine roundworm</name>
    <dbReference type="NCBI Taxonomy" id="6265"/>
    <lineage>
        <taxon>Eukaryota</taxon>
        <taxon>Metazoa</taxon>
        <taxon>Ecdysozoa</taxon>
        <taxon>Nematoda</taxon>
        <taxon>Chromadorea</taxon>
        <taxon>Rhabditida</taxon>
        <taxon>Spirurina</taxon>
        <taxon>Ascaridomorpha</taxon>
        <taxon>Ascaridoidea</taxon>
        <taxon>Toxocaridae</taxon>
        <taxon>Toxocara</taxon>
    </lineage>
</organism>
<gene>
    <name evidence="1" type="ORF">TCNE_LOCUS6568</name>
</gene>
<evidence type="ECO:0000313" key="2">
    <source>
        <dbReference type="Proteomes" id="UP000050794"/>
    </source>
</evidence>
<dbReference type="EMBL" id="UYWY01019514">
    <property type="protein sequence ID" value="VDM37889.1"/>
    <property type="molecule type" value="Genomic_DNA"/>
</dbReference>
<dbReference type="AlphaFoldDB" id="A0A183UDJ8"/>
<evidence type="ECO:0000313" key="1">
    <source>
        <dbReference type="EMBL" id="VDM37889.1"/>
    </source>
</evidence>
<keyword evidence="2" id="KW-1185">Reference proteome</keyword>
<reference evidence="3" key="1">
    <citation type="submission" date="2016-06" db="UniProtKB">
        <authorList>
            <consortium name="WormBaseParasite"/>
        </authorList>
    </citation>
    <scope>IDENTIFICATION</scope>
</reference>
<evidence type="ECO:0000313" key="3">
    <source>
        <dbReference type="WBParaSite" id="TCNE_0000656801-mRNA-1"/>
    </source>
</evidence>
<name>A0A183UDJ8_TOXCA</name>
<accession>A0A183UDJ8</accession>